<dbReference type="EMBL" id="BX569691">
    <property type="protein sequence ID" value="CAE07535.1"/>
    <property type="molecule type" value="Genomic_DNA"/>
</dbReference>
<proteinExistence type="predicted"/>
<organism evidence="1 2">
    <name type="scientific">Parasynechococcus marenigrum (strain WH8102)</name>
    <dbReference type="NCBI Taxonomy" id="84588"/>
    <lineage>
        <taxon>Bacteria</taxon>
        <taxon>Bacillati</taxon>
        <taxon>Cyanobacteriota</taxon>
        <taxon>Cyanophyceae</taxon>
        <taxon>Synechococcales</taxon>
        <taxon>Prochlorococcaceae</taxon>
        <taxon>Parasynechococcus</taxon>
        <taxon>Parasynechococcus marenigrum</taxon>
    </lineage>
</organism>
<keyword evidence="2" id="KW-1185">Reference proteome</keyword>
<reference evidence="1 2" key="1">
    <citation type="journal article" date="2003" name="Nature">
        <title>The genome of a motile marine Synechococcus.</title>
        <authorList>
            <person name="Palenik B."/>
            <person name="Brahamsha B."/>
            <person name="Larimer F."/>
            <person name="Land M."/>
            <person name="Hauser L."/>
            <person name="Chain P."/>
            <person name="Lamerdin J."/>
            <person name="Regala W."/>
            <person name="Allen E.A."/>
            <person name="McCarren J."/>
            <person name="Paulsen I."/>
            <person name="Dufresne A."/>
            <person name="Partensky F."/>
            <person name="Webb E."/>
            <person name="Waterbury J."/>
        </authorList>
    </citation>
    <scope>NUCLEOTIDE SEQUENCE [LARGE SCALE GENOMIC DNA]</scope>
    <source>
        <strain evidence="1 2">WH8102</strain>
    </source>
</reference>
<dbReference type="HOGENOM" id="CLU_154584_0_0_3"/>
<dbReference type="STRING" id="84588.SYNW1020"/>
<dbReference type="KEGG" id="syw:SYNW1020"/>
<dbReference type="AlphaFoldDB" id="Q7U7G4"/>
<accession>Q7U7G4</accession>
<sequence>MDAPRVSGKVWALPPPRIAVSAPPDPTDRRRLHPLPRGLVELYGLIAVLMVLIPEWLADGTINIGQAGGPNTLPMRARAWRTLPELRLAAMSLKEMRQMASEMRLLQYGSQSRDQLTTRMLKRLRRRNAL</sequence>
<dbReference type="eggNOG" id="ENOG50340HX">
    <property type="taxonomic scope" value="Bacteria"/>
</dbReference>
<protein>
    <submittedName>
        <fullName evidence="1">Uncharacterized protein</fullName>
    </submittedName>
</protein>
<name>Q7U7G4_PARMW</name>
<evidence type="ECO:0000313" key="1">
    <source>
        <dbReference type="EMBL" id="CAE07535.1"/>
    </source>
</evidence>
<gene>
    <name evidence="1" type="ordered locus">SYNW1020</name>
</gene>
<dbReference type="Proteomes" id="UP000001422">
    <property type="component" value="Chromosome"/>
</dbReference>
<evidence type="ECO:0000313" key="2">
    <source>
        <dbReference type="Proteomes" id="UP000001422"/>
    </source>
</evidence>